<keyword evidence="3" id="KW-1185">Reference proteome</keyword>
<feature type="region of interest" description="Disordered" evidence="1">
    <location>
        <begin position="109"/>
        <end position="171"/>
    </location>
</feature>
<protein>
    <submittedName>
        <fullName evidence="2">Uncharacterized protein</fullName>
    </submittedName>
</protein>
<gene>
    <name evidence="2" type="ORF">L202_05631</name>
</gene>
<feature type="compositionally biased region" description="Low complexity" evidence="1">
    <location>
        <begin position="329"/>
        <end position="340"/>
    </location>
</feature>
<dbReference type="EMBL" id="AWGJ01000008">
    <property type="protein sequence ID" value="ODN77095.1"/>
    <property type="molecule type" value="Genomic_DNA"/>
</dbReference>
<dbReference type="RefSeq" id="XP_018992470.1">
    <property type="nucleotide sequence ID" value="XM_019139979.1"/>
</dbReference>
<reference evidence="2 3" key="1">
    <citation type="submission" date="2016-06" db="EMBL/GenBank/DDBJ databases">
        <title>Evolution of pathogenesis and genome organization in the Tremellales.</title>
        <authorList>
            <person name="Cuomo C."/>
            <person name="Litvintseva A."/>
            <person name="Heitman J."/>
            <person name="Chen Y."/>
            <person name="Sun S."/>
            <person name="Springer D."/>
            <person name="Dromer F."/>
            <person name="Young S."/>
            <person name="Zeng Q."/>
            <person name="Chapman S."/>
            <person name="Gujja S."/>
            <person name="Saif S."/>
            <person name="Birren B."/>
        </authorList>
    </citation>
    <scope>NUCLEOTIDE SEQUENCE [LARGE SCALE GENOMIC DNA]</scope>
    <source>
        <strain evidence="2 3">CBS 6039</strain>
    </source>
</reference>
<evidence type="ECO:0000256" key="1">
    <source>
        <dbReference type="SAM" id="MobiDB-lite"/>
    </source>
</evidence>
<dbReference type="EMBL" id="AWGJ01000008">
    <property type="protein sequence ID" value="ODN77096.1"/>
    <property type="molecule type" value="Genomic_DNA"/>
</dbReference>
<dbReference type="RefSeq" id="XP_018992469.1">
    <property type="nucleotide sequence ID" value="XM_019139978.1"/>
</dbReference>
<feature type="compositionally biased region" description="Low complexity" evidence="1">
    <location>
        <begin position="114"/>
        <end position="128"/>
    </location>
</feature>
<feature type="region of interest" description="Disordered" evidence="1">
    <location>
        <begin position="260"/>
        <end position="388"/>
    </location>
</feature>
<sequence length="547" mass="57650">MFNTIYHLRARVATLFAATPASFARESAVTEPVSPASHAGVSSERSVQVVPAGSVSASAFVHSDDGIDVAVNHVFHAHDELTTSTHWVEGDYLMTVRKTTLLNEPTGTCANRHSALSSASSSTPTALSQGRGAGGIDNGNIPSATGAHVDRQVQSRPSSGPTPRRRQLDFMTATHAPYRRGSTRIQVIARHREQIKVTSGSNGSTRAVTDGPRVSVAALCDALPGATPATATASSSRSVFDPAVVRRTESSVGSDRAIAMRPRPSFSSAPRVAPPARLSLRGPPPARTTLKRTINEVSNDDTESELARVPKRTRVTPPRQLVPAPRQVSSSSSTSSSPASEIILTPPNHDVALPVVSPSPRRTKRTRDQVDEDDESSSEPPRPTTRIRFDTVPASTGLANYSRADTRTALVPPPRAFSIGAPSFSPLPSHPAVPETAVAQGTRKTFVPPPRAFMAGAPPSSPLPCTSGRESFLARGAAAAAPPPFFSQASPPTPLPCTSARESFQSFLARGAAAAAPPPYHETPAYFSREALARSRQALAKSESDLP</sequence>
<accession>A0A1E3HLT3</accession>
<evidence type="ECO:0000313" key="3">
    <source>
        <dbReference type="Proteomes" id="UP000094065"/>
    </source>
</evidence>
<name>A0A1E3HLT3_9TREE</name>
<dbReference type="GeneID" id="30156940"/>
<dbReference type="OrthoDB" id="2577751at2759"/>
<evidence type="ECO:0000313" key="2">
    <source>
        <dbReference type="EMBL" id="ODN77095.1"/>
    </source>
</evidence>
<comment type="caution">
    <text evidence="2">The sequence shown here is derived from an EMBL/GenBank/DDBJ whole genome shotgun (WGS) entry which is preliminary data.</text>
</comment>
<organism evidence="2 3">
    <name type="scientific">Cryptococcus amylolentus CBS 6039</name>
    <dbReference type="NCBI Taxonomy" id="1295533"/>
    <lineage>
        <taxon>Eukaryota</taxon>
        <taxon>Fungi</taxon>
        <taxon>Dikarya</taxon>
        <taxon>Basidiomycota</taxon>
        <taxon>Agaricomycotina</taxon>
        <taxon>Tremellomycetes</taxon>
        <taxon>Tremellales</taxon>
        <taxon>Cryptococcaceae</taxon>
        <taxon>Cryptococcus</taxon>
    </lineage>
</organism>
<dbReference type="Proteomes" id="UP000094065">
    <property type="component" value="Unassembled WGS sequence"/>
</dbReference>
<dbReference type="AlphaFoldDB" id="A0A1E3HLT3"/>
<proteinExistence type="predicted"/>